<dbReference type="InterPro" id="IPR016181">
    <property type="entry name" value="Acyl_CoA_acyltransferase"/>
</dbReference>
<dbReference type="GO" id="GO:0016747">
    <property type="term" value="F:acyltransferase activity, transferring groups other than amino-acyl groups"/>
    <property type="evidence" value="ECO:0007669"/>
    <property type="project" value="InterPro"/>
</dbReference>
<dbReference type="OrthoDB" id="5459937at2"/>
<dbReference type="Gene3D" id="3.40.630.30">
    <property type="match status" value="1"/>
</dbReference>
<comment type="caution">
    <text evidence="4">The sequence shown here is derived from an EMBL/GenBank/DDBJ whole genome shotgun (WGS) entry which is preliminary data.</text>
</comment>
<organism evidence="4 5">
    <name type="scientific">Falsigemmobacter intermedius</name>
    <dbReference type="NCBI Taxonomy" id="1553448"/>
    <lineage>
        <taxon>Bacteria</taxon>
        <taxon>Pseudomonadati</taxon>
        <taxon>Pseudomonadota</taxon>
        <taxon>Alphaproteobacteria</taxon>
        <taxon>Rhodobacterales</taxon>
        <taxon>Paracoccaceae</taxon>
        <taxon>Falsigemmobacter</taxon>
    </lineage>
</organism>
<keyword evidence="5" id="KW-1185">Reference proteome</keyword>
<dbReference type="Proteomes" id="UP000287168">
    <property type="component" value="Unassembled WGS sequence"/>
</dbReference>
<dbReference type="SUPFAM" id="SSF55729">
    <property type="entry name" value="Acyl-CoA N-acyltransferases (Nat)"/>
    <property type="match status" value="1"/>
</dbReference>
<protein>
    <submittedName>
        <fullName evidence="4">N-acetyltransferase family protein</fullName>
    </submittedName>
</protein>
<evidence type="ECO:0000313" key="4">
    <source>
        <dbReference type="EMBL" id="RWY41699.1"/>
    </source>
</evidence>
<dbReference type="InterPro" id="IPR000182">
    <property type="entry name" value="GNAT_dom"/>
</dbReference>
<keyword evidence="2" id="KW-0012">Acyltransferase</keyword>
<dbReference type="RefSeq" id="WP_128488012.1">
    <property type="nucleotide sequence ID" value="NZ_JBHLXB010000017.1"/>
</dbReference>
<dbReference type="PANTHER" id="PTHR43877">
    <property type="entry name" value="AMINOALKYLPHOSPHONATE N-ACETYLTRANSFERASE-RELATED-RELATED"/>
    <property type="match status" value="1"/>
</dbReference>
<feature type="domain" description="N-acetyltransferase" evidence="3">
    <location>
        <begin position="1"/>
        <end position="162"/>
    </location>
</feature>
<gene>
    <name evidence="4" type="ORF">EP867_08155</name>
</gene>
<keyword evidence="1 4" id="KW-0808">Transferase</keyword>
<dbReference type="InterPro" id="IPR050832">
    <property type="entry name" value="Bact_Acetyltransf"/>
</dbReference>
<dbReference type="AlphaFoldDB" id="A0A3S3U8X2"/>
<accession>A0A3S3U8X2</accession>
<dbReference type="Pfam" id="PF00583">
    <property type="entry name" value="Acetyltransf_1"/>
    <property type="match status" value="1"/>
</dbReference>
<reference evidence="4 5" key="1">
    <citation type="journal article" date="2015" name="Int. J. Syst. Evol. Microbiol.">
        <title>Gemmobacter intermedius sp. nov., isolated from a white stork (Ciconia ciconia).</title>
        <authorList>
            <person name="Kampfer P."/>
            <person name="Jerzak L."/>
            <person name="Wilharm G."/>
            <person name="Golke J."/>
            <person name="Busse H.J."/>
            <person name="Glaeser S.P."/>
        </authorList>
    </citation>
    <scope>NUCLEOTIDE SEQUENCE [LARGE SCALE GENOMIC DNA]</scope>
    <source>
        <strain evidence="4 5">119/4</strain>
    </source>
</reference>
<proteinExistence type="predicted"/>
<name>A0A3S3U8X2_9RHOB</name>
<evidence type="ECO:0000259" key="3">
    <source>
        <dbReference type="PROSITE" id="PS51186"/>
    </source>
</evidence>
<evidence type="ECO:0000256" key="2">
    <source>
        <dbReference type="ARBA" id="ARBA00023315"/>
    </source>
</evidence>
<evidence type="ECO:0000313" key="5">
    <source>
        <dbReference type="Proteomes" id="UP000287168"/>
    </source>
</evidence>
<evidence type="ECO:0000256" key="1">
    <source>
        <dbReference type="ARBA" id="ARBA00022679"/>
    </source>
</evidence>
<dbReference type="PROSITE" id="PS51186">
    <property type="entry name" value="GNAT"/>
    <property type="match status" value="1"/>
</dbReference>
<dbReference type="EMBL" id="SBLC01000009">
    <property type="protein sequence ID" value="RWY41699.1"/>
    <property type="molecule type" value="Genomic_DNA"/>
</dbReference>
<sequence length="162" mass="17753">MIRPARSDDAAKILEFWNPLIRDTLVTFNPQEKTVTELQASIRDKAVLGHGFLVWDEGGAILGFASYTQFRGGEGYRRAMEHTIILAPGAHGRGIGRRLMAALEDHARSRGHHIMVAGVSGGNPAGRAFHAAIGYLEAGIMREAGFKFGSYHDLILMQKILN</sequence>
<dbReference type="CDD" id="cd04301">
    <property type="entry name" value="NAT_SF"/>
    <property type="match status" value="1"/>
</dbReference>